<dbReference type="InterPro" id="IPR005821">
    <property type="entry name" value="Ion_trans_dom"/>
</dbReference>
<keyword evidence="12 17" id="KW-0472">Membrane</keyword>
<gene>
    <name evidence="19" type="ORF">EI555_010898</name>
</gene>
<evidence type="ECO:0000256" key="9">
    <source>
        <dbReference type="ARBA" id="ARBA00022989"/>
    </source>
</evidence>
<dbReference type="Gene3D" id="1.25.40.20">
    <property type="entry name" value="Ankyrin repeat-containing domain"/>
    <property type="match status" value="1"/>
</dbReference>
<dbReference type="SUPFAM" id="SSF48403">
    <property type="entry name" value="Ankyrin repeat"/>
    <property type="match status" value="1"/>
</dbReference>
<feature type="region of interest" description="Disordered" evidence="16">
    <location>
        <begin position="913"/>
        <end position="938"/>
    </location>
</feature>
<comment type="caution">
    <text evidence="19">The sequence shown here is derived from an EMBL/GenBank/DDBJ whole genome shotgun (WGS) entry which is preliminary data.</text>
</comment>
<dbReference type="GO" id="GO:0051480">
    <property type="term" value="P:regulation of cytosolic calcium ion concentration"/>
    <property type="evidence" value="ECO:0007669"/>
    <property type="project" value="TreeGrafter"/>
</dbReference>
<keyword evidence="4" id="KW-0109">Calcium transport</keyword>
<evidence type="ECO:0000256" key="3">
    <source>
        <dbReference type="ARBA" id="ARBA00022475"/>
    </source>
</evidence>
<sequence length="938" mass="108435">MQRRHTTLREKGRRQAIRGPAYMFNEKGTSLTPEEERFLDSAEYGNIPVVRKMLEESKTLNFNCVDYMGQNALQLAVGNEHLEVTELLLKKENLARVGDALLLAISKGYVRIVEAILSHPAFAQGQRLTLSPLEQELRDDDFYAYDEDGTRFSHDITPIILAAHCQEYEIVHILLLKGARIERPHDYFCKCNECTEKQRKDSFSHSRSRMNAYKGLASAAYLSLSSEDPVLTALELSNELARLANIETEFKSYANSNVCCDADTTHYSDLIKVNIIQTDLGTGKSTDLIKFNTDNLRVNDYRKLSMQCKDFVVGVLDLCRDTEEVEAILNGDVNFQVWSDHHRPSLSRIKLAIKYEVKKEREMNHDSYSVNRLQAWRTKEQILNLQATSKDKITNGEEQRMSIKAEKRLPEWLNQQLPGRTLRYVNNQEHARVGWASRCTSGREVVNASDRFEGVKTLPNETFTDYPKQIFRVKTTQFSWTEMLIMKWVLGMIWSECKEIWEEGPREYVLHLWNLLDFGMLSIFVASFTARFMAFLKASEAQVYVDQHVQDDTLHNVSLPPEVAYFTYGESSRRLFGYAFRSARFRGVARGRQRGLSRSWDKWWPSDPQIISEGLYAIAVVLSFSRIAYILPANESFGPLQISLGRTVKDIFKFMVIFIMVFVAFMIGMFNLYSYYRGAKYNPAFTTVEESFKTLFWSIFGLSEVISVVLKYDHKFIENIGYVLYGVYNVTMVVVLLNMLIAMINNSYQEIEEDADVEWKFARAKLWLSYFDEGRTLPAPFNLVPSPKSFYYLIMRIKMCLIKLCKSKAKSCENDLEMGMLNSKFRKTRYQAGMRNSENLTANNTYSKPTRYQKIMKRLIKRYVLKAQVDRENDEVNEGELKEIKQDISSLRYELLEEKSQATGELADLIQQLSEKPSDPNLPKVRKEAKEMVNGSDS</sequence>
<dbReference type="GO" id="GO:0007338">
    <property type="term" value="P:single fertilization"/>
    <property type="evidence" value="ECO:0007669"/>
    <property type="project" value="TreeGrafter"/>
</dbReference>
<dbReference type="Pfam" id="PF08344">
    <property type="entry name" value="TRP_2"/>
    <property type="match status" value="1"/>
</dbReference>
<comment type="catalytic activity">
    <reaction evidence="15">
        <text>Ca(2+)(in) = Ca(2+)(out)</text>
        <dbReference type="Rhea" id="RHEA:29671"/>
        <dbReference type="ChEBI" id="CHEBI:29108"/>
    </reaction>
</comment>
<feature type="non-terminal residue" evidence="19">
    <location>
        <position position="938"/>
    </location>
</feature>
<evidence type="ECO:0000256" key="14">
    <source>
        <dbReference type="ARBA" id="ARBA00023303"/>
    </source>
</evidence>
<evidence type="ECO:0000256" key="2">
    <source>
        <dbReference type="ARBA" id="ARBA00022448"/>
    </source>
</evidence>
<dbReference type="Pfam" id="PF00520">
    <property type="entry name" value="Ion_trans"/>
    <property type="match status" value="1"/>
</dbReference>
<dbReference type="Gene3D" id="1.10.287.70">
    <property type="match status" value="1"/>
</dbReference>
<keyword evidence="6 17" id="KW-0812">Transmembrane</keyword>
<proteinExistence type="predicted"/>
<keyword evidence="8" id="KW-0106">Calcium</keyword>
<protein>
    <recommendedName>
        <fullName evidence="18">Transient receptor ion channel domain-containing protein</fullName>
    </recommendedName>
</protein>
<keyword evidence="3" id="KW-1003">Cell membrane</keyword>
<dbReference type="InterPro" id="IPR013555">
    <property type="entry name" value="TRP_dom"/>
</dbReference>
<dbReference type="InterPro" id="IPR036770">
    <property type="entry name" value="Ankyrin_rpt-contain_sf"/>
</dbReference>
<evidence type="ECO:0000256" key="10">
    <source>
        <dbReference type="ARBA" id="ARBA00023043"/>
    </source>
</evidence>
<keyword evidence="10" id="KW-0040">ANK repeat</keyword>
<keyword evidence="9 17" id="KW-1133">Transmembrane helix</keyword>
<keyword evidence="13" id="KW-0325">Glycoprotein</keyword>
<accession>A0A4U1EDH4</accession>
<dbReference type="PRINTS" id="PR01097">
    <property type="entry name" value="TRNSRECEPTRP"/>
</dbReference>
<keyword evidence="2" id="KW-0813">Transport</keyword>
<dbReference type="GO" id="GO:0034703">
    <property type="term" value="C:cation channel complex"/>
    <property type="evidence" value="ECO:0007669"/>
    <property type="project" value="TreeGrafter"/>
</dbReference>
<dbReference type="Proteomes" id="UP000308365">
    <property type="component" value="Unassembled WGS sequence"/>
</dbReference>
<evidence type="ECO:0000256" key="17">
    <source>
        <dbReference type="SAM" id="Phobius"/>
    </source>
</evidence>
<feature type="transmembrane region" description="Helical" evidence="17">
    <location>
        <begin position="651"/>
        <end position="674"/>
    </location>
</feature>
<dbReference type="EMBL" id="RWIC01002207">
    <property type="protein sequence ID" value="TKC33943.1"/>
    <property type="molecule type" value="Genomic_DNA"/>
</dbReference>
<evidence type="ECO:0000256" key="11">
    <source>
        <dbReference type="ARBA" id="ARBA00023065"/>
    </source>
</evidence>
<evidence type="ECO:0000256" key="4">
    <source>
        <dbReference type="ARBA" id="ARBA00022568"/>
    </source>
</evidence>
<keyword evidence="11" id="KW-0406">Ion transport</keyword>
<dbReference type="AlphaFoldDB" id="A0A4U1EDH4"/>
<feature type="domain" description="Transient receptor ion channel" evidence="18">
    <location>
        <begin position="189"/>
        <end position="251"/>
    </location>
</feature>
<dbReference type="FunFam" id="1.10.287.70:FF:000041">
    <property type="entry name" value="Transient receptor potential cation channel subfamily C member 7"/>
    <property type="match status" value="1"/>
</dbReference>
<dbReference type="PANTHER" id="PTHR10117:SF9">
    <property type="entry name" value="SHORT TRANSIENT RECEPTOR POTENTIAL CHANNEL 7"/>
    <property type="match status" value="1"/>
</dbReference>
<evidence type="ECO:0000256" key="1">
    <source>
        <dbReference type="ARBA" id="ARBA00004651"/>
    </source>
</evidence>
<dbReference type="InterPro" id="IPR002153">
    <property type="entry name" value="TRPC_channel"/>
</dbReference>
<evidence type="ECO:0000256" key="6">
    <source>
        <dbReference type="ARBA" id="ARBA00022692"/>
    </source>
</evidence>
<dbReference type="Pfam" id="PF12796">
    <property type="entry name" value="Ank_2"/>
    <property type="match status" value="1"/>
</dbReference>
<feature type="transmembrane region" description="Helical" evidence="17">
    <location>
        <begin position="722"/>
        <end position="744"/>
    </location>
</feature>
<keyword evidence="5" id="KW-0107">Calcium channel</keyword>
<dbReference type="FunFam" id="1.25.40.20:FF:000157">
    <property type="entry name" value="short transient receptor potential channel 6 isoform X1"/>
    <property type="match status" value="1"/>
</dbReference>
<evidence type="ECO:0000256" key="16">
    <source>
        <dbReference type="SAM" id="MobiDB-lite"/>
    </source>
</evidence>
<keyword evidence="7" id="KW-0677">Repeat</keyword>
<dbReference type="InterPro" id="IPR005463">
    <property type="entry name" value="TRPC7_channel"/>
</dbReference>
<dbReference type="GO" id="GO:0015279">
    <property type="term" value="F:store-operated calcium channel activity"/>
    <property type="evidence" value="ECO:0007669"/>
    <property type="project" value="TreeGrafter"/>
</dbReference>
<dbReference type="PRINTS" id="PR01648">
    <property type="entry name" value="TRPCHANNEL7"/>
</dbReference>
<dbReference type="GO" id="GO:0070679">
    <property type="term" value="F:inositol 1,4,5 trisphosphate binding"/>
    <property type="evidence" value="ECO:0007669"/>
    <property type="project" value="TreeGrafter"/>
</dbReference>
<name>A0A4U1EDH4_MONMO</name>
<keyword evidence="14" id="KW-0407">Ion channel</keyword>
<evidence type="ECO:0000313" key="20">
    <source>
        <dbReference type="Proteomes" id="UP000308365"/>
    </source>
</evidence>
<evidence type="ECO:0000313" key="19">
    <source>
        <dbReference type="EMBL" id="TKC33943.1"/>
    </source>
</evidence>
<dbReference type="InterPro" id="IPR002110">
    <property type="entry name" value="Ankyrin_rpt"/>
</dbReference>
<comment type="subcellular location">
    <subcellularLocation>
        <location evidence="1">Cell membrane</location>
        <topology evidence="1">Multi-pass membrane protein</topology>
    </subcellularLocation>
</comment>
<dbReference type="SMART" id="SM01420">
    <property type="entry name" value="TRP_2"/>
    <property type="match status" value="1"/>
</dbReference>
<dbReference type="GO" id="GO:0005886">
    <property type="term" value="C:plasma membrane"/>
    <property type="evidence" value="ECO:0007669"/>
    <property type="project" value="UniProtKB-SubCell"/>
</dbReference>
<evidence type="ECO:0000256" key="7">
    <source>
        <dbReference type="ARBA" id="ARBA00022737"/>
    </source>
</evidence>
<organism evidence="19 20">
    <name type="scientific">Monodon monoceros</name>
    <name type="common">Narwhal</name>
    <name type="synonym">Ceratodon monodon</name>
    <dbReference type="NCBI Taxonomy" id="40151"/>
    <lineage>
        <taxon>Eukaryota</taxon>
        <taxon>Metazoa</taxon>
        <taxon>Chordata</taxon>
        <taxon>Craniata</taxon>
        <taxon>Vertebrata</taxon>
        <taxon>Euteleostomi</taxon>
        <taxon>Mammalia</taxon>
        <taxon>Eutheria</taxon>
        <taxon>Laurasiatheria</taxon>
        <taxon>Artiodactyla</taxon>
        <taxon>Whippomorpha</taxon>
        <taxon>Cetacea</taxon>
        <taxon>Odontoceti</taxon>
        <taxon>Monodontidae</taxon>
        <taxon>Monodon</taxon>
    </lineage>
</organism>
<evidence type="ECO:0000256" key="13">
    <source>
        <dbReference type="ARBA" id="ARBA00023180"/>
    </source>
</evidence>
<reference evidence="20" key="1">
    <citation type="journal article" date="2019" name="IScience">
        <title>Narwhal Genome Reveals Long-Term Low Genetic Diversity despite Current Large Abundance Size.</title>
        <authorList>
            <person name="Westbury M.V."/>
            <person name="Petersen B."/>
            <person name="Garde E."/>
            <person name="Heide-Jorgensen M.P."/>
            <person name="Lorenzen E.D."/>
        </authorList>
    </citation>
    <scope>NUCLEOTIDE SEQUENCE [LARGE SCALE GENOMIC DNA]</scope>
</reference>
<evidence type="ECO:0000256" key="5">
    <source>
        <dbReference type="ARBA" id="ARBA00022673"/>
    </source>
</evidence>
<evidence type="ECO:0000256" key="12">
    <source>
        <dbReference type="ARBA" id="ARBA00023136"/>
    </source>
</evidence>
<evidence type="ECO:0000256" key="15">
    <source>
        <dbReference type="ARBA" id="ARBA00036634"/>
    </source>
</evidence>
<dbReference type="PANTHER" id="PTHR10117">
    <property type="entry name" value="TRANSIENT RECEPTOR POTENTIAL CHANNEL"/>
    <property type="match status" value="1"/>
</dbReference>
<evidence type="ECO:0000256" key="8">
    <source>
        <dbReference type="ARBA" id="ARBA00022837"/>
    </source>
</evidence>
<evidence type="ECO:0000259" key="18">
    <source>
        <dbReference type="SMART" id="SM01420"/>
    </source>
</evidence>
<dbReference type="SMART" id="SM00248">
    <property type="entry name" value="ANK"/>
    <property type="match status" value="3"/>
</dbReference>